<dbReference type="NCBIfam" id="NF047353">
    <property type="entry name" value="tube_lmo2291"/>
    <property type="match status" value="1"/>
</dbReference>
<protein>
    <submittedName>
        <fullName evidence="2">Capsid protein</fullName>
    </submittedName>
</protein>
<feature type="region of interest" description="Disordered" evidence="1">
    <location>
        <begin position="126"/>
        <end position="159"/>
    </location>
</feature>
<reference evidence="2 3" key="1">
    <citation type="submission" date="2020-03" db="EMBL/GenBank/DDBJ databases">
        <title>Soil Listeria distribution.</title>
        <authorList>
            <person name="Liao J."/>
            <person name="Wiedmann M."/>
        </authorList>
    </citation>
    <scope>NUCLEOTIDE SEQUENCE [LARGE SCALE GENOMIC DNA]</scope>
    <source>
        <strain evidence="2 3">FSL L7-1614</strain>
    </source>
</reference>
<evidence type="ECO:0000313" key="2">
    <source>
        <dbReference type="EMBL" id="MBC1459073.1"/>
    </source>
</evidence>
<dbReference type="EMBL" id="JAARQN010000019">
    <property type="protein sequence ID" value="MBC1459073.1"/>
    <property type="molecule type" value="Genomic_DNA"/>
</dbReference>
<sequence>MEQAFLLQHNFRFWWNPVTGAAISDPGWLRIASGISSIDTENNEEVDQTGYYDLNGGVDSTVIGFQLTYSFEGHRQYEDPAQNFIYNDAMLEIDTMRRGEMLIVAPDKKGLKGPASLVNVNAPGGDANAKGEISFDTHFSGKPEKIDEVTEEPAPPVTP</sequence>
<accession>A0A841Z2L7</accession>
<evidence type="ECO:0000256" key="1">
    <source>
        <dbReference type="SAM" id="MobiDB-lite"/>
    </source>
</evidence>
<name>A0A841Z2L7_9LIST</name>
<comment type="caution">
    <text evidence="2">The sequence shown here is derived from an EMBL/GenBank/DDBJ whole genome shotgun (WGS) entry which is preliminary data.</text>
</comment>
<proteinExistence type="predicted"/>
<feature type="compositionally biased region" description="Basic and acidic residues" evidence="1">
    <location>
        <begin position="133"/>
        <end position="148"/>
    </location>
</feature>
<dbReference type="Proteomes" id="UP000569903">
    <property type="component" value="Unassembled WGS sequence"/>
</dbReference>
<organism evidence="2 3">
    <name type="scientific">Listeria newyorkensis</name>
    <dbReference type="NCBI Taxonomy" id="1497681"/>
    <lineage>
        <taxon>Bacteria</taxon>
        <taxon>Bacillati</taxon>
        <taxon>Bacillota</taxon>
        <taxon>Bacilli</taxon>
        <taxon>Bacillales</taxon>
        <taxon>Listeriaceae</taxon>
        <taxon>Listeria</taxon>
    </lineage>
</organism>
<gene>
    <name evidence="2" type="ORF">HB850_15035</name>
</gene>
<dbReference type="AlphaFoldDB" id="A0A841Z2L7"/>
<dbReference type="RefSeq" id="WP_185390216.1">
    <property type="nucleotide sequence ID" value="NZ_JAARQN010000019.1"/>
</dbReference>
<evidence type="ECO:0000313" key="3">
    <source>
        <dbReference type="Proteomes" id="UP000569903"/>
    </source>
</evidence>